<evidence type="ECO:0000256" key="2">
    <source>
        <dbReference type="SAM" id="SignalP"/>
    </source>
</evidence>
<feature type="compositionally biased region" description="Low complexity" evidence="1">
    <location>
        <begin position="175"/>
        <end position="190"/>
    </location>
</feature>
<dbReference type="VEuPathDB" id="TriTrypDB:TM35_000511010"/>
<feature type="non-terminal residue" evidence="3">
    <location>
        <position position="196"/>
    </location>
</feature>
<dbReference type="EMBL" id="NBCO01000051">
    <property type="protein sequence ID" value="ORC84000.1"/>
    <property type="molecule type" value="Genomic_DNA"/>
</dbReference>
<organism evidence="3 4">
    <name type="scientific">Trypanosoma theileri</name>
    <dbReference type="NCBI Taxonomy" id="67003"/>
    <lineage>
        <taxon>Eukaryota</taxon>
        <taxon>Discoba</taxon>
        <taxon>Euglenozoa</taxon>
        <taxon>Kinetoplastea</taxon>
        <taxon>Metakinetoplastina</taxon>
        <taxon>Trypanosomatida</taxon>
        <taxon>Trypanosomatidae</taxon>
        <taxon>Trypanosoma</taxon>
    </lineage>
</organism>
<feature type="compositionally biased region" description="Basic and acidic residues" evidence="1">
    <location>
        <begin position="115"/>
        <end position="137"/>
    </location>
</feature>
<sequence length="196" mass="19768">MMSVRHVLCILTIALCCVCSYVVAAQDEDLKAVSADPGPEGPPGPGDGLSEVSHCPSDSPPVKGDSQCAERGGGGRNDDLGTPPGLKEQPPGQVTENTMDGLREEGSVSSGTKVESAKRNLEVKDAQEESSEDERNPRAGAVSPASGVPRTSDLDNGSEGDKALGLKEQEGQGSPVAVQGAQGPPGAAAPSPGPTS</sequence>
<evidence type="ECO:0000313" key="3">
    <source>
        <dbReference type="EMBL" id="ORC84000.1"/>
    </source>
</evidence>
<feature type="compositionally biased region" description="Basic and acidic residues" evidence="1">
    <location>
        <begin position="159"/>
        <end position="170"/>
    </location>
</feature>
<keyword evidence="2" id="KW-0732">Signal</keyword>
<protein>
    <recommendedName>
        <fullName evidence="5">Mucin-associated surface protein (MASP)</fullName>
    </recommendedName>
</protein>
<dbReference type="AlphaFoldDB" id="A0A1X0NIR4"/>
<dbReference type="Proteomes" id="UP000192257">
    <property type="component" value="Unassembled WGS sequence"/>
</dbReference>
<reference evidence="3 4" key="1">
    <citation type="submission" date="2017-03" db="EMBL/GenBank/DDBJ databases">
        <title>An alternative strategy for trypanosome survival in the mammalian bloodstream revealed through genome and transcriptome analysis of the ubiquitous bovine parasite Trypanosoma (Megatrypanum) theileri.</title>
        <authorList>
            <person name="Kelly S."/>
            <person name="Ivens A."/>
            <person name="Mott A."/>
            <person name="O'Neill E."/>
            <person name="Emms D."/>
            <person name="Macleod O."/>
            <person name="Voorheis P."/>
            <person name="Matthews J."/>
            <person name="Matthews K."/>
            <person name="Carrington M."/>
        </authorList>
    </citation>
    <scope>NUCLEOTIDE SEQUENCE [LARGE SCALE GENOMIC DNA]</scope>
    <source>
        <strain evidence="3">Edinburgh</strain>
    </source>
</reference>
<dbReference type="RefSeq" id="XP_028878066.1">
    <property type="nucleotide sequence ID" value="XM_029030596.1"/>
</dbReference>
<feature type="chain" id="PRO_5012371477" description="Mucin-associated surface protein (MASP)" evidence="2">
    <location>
        <begin position="25"/>
        <end position="196"/>
    </location>
</feature>
<gene>
    <name evidence="3" type="ORF">TM35_000511010</name>
</gene>
<evidence type="ECO:0000313" key="4">
    <source>
        <dbReference type="Proteomes" id="UP000192257"/>
    </source>
</evidence>
<feature type="region of interest" description="Disordered" evidence="1">
    <location>
        <begin position="32"/>
        <end position="196"/>
    </location>
</feature>
<dbReference type="GeneID" id="39990376"/>
<name>A0A1X0NIR4_9TRYP</name>
<evidence type="ECO:0008006" key="5">
    <source>
        <dbReference type="Google" id="ProtNLM"/>
    </source>
</evidence>
<proteinExistence type="predicted"/>
<keyword evidence="4" id="KW-1185">Reference proteome</keyword>
<accession>A0A1X0NIR4</accession>
<evidence type="ECO:0000256" key="1">
    <source>
        <dbReference type="SAM" id="MobiDB-lite"/>
    </source>
</evidence>
<comment type="caution">
    <text evidence="3">The sequence shown here is derived from an EMBL/GenBank/DDBJ whole genome shotgun (WGS) entry which is preliminary data.</text>
</comment>
<feature type="signal peptide" evidence="2">
    <location>
        <begin position="1"/>
        <end position="24"/>
    </location>
</feature>